<dbReference type="Proteomes" id="UP000242288">
    <property type="component" value="Unassembled WGS sequence"/>
</dbReference>
<evidence type="ECO:0000313" key="2">
    <source>
        <dbReference type="EMBL" id="PMP69559.1"/>
    </source>
</evidence>
<accession>A0A2J6WGU4</accession>
<dbReference type="EMBL" id="PNIO01000058">
    <property type="protein sequence ID" value="PMP69559.1"/>
    <property type="molecule type" value="Genomic_DNA"/>
</dbReference>
<dbReference type="AlphaFoldDB" id="A0A2J6WGU4"/>
<name>A0A2J6WGU4_9BACT</name>
<keyword evidence="1" id="KW-0175">Coiled coil</keyword>
<evidence type="ECO:0000256" key="1">
    <source>
        <dbReference type="SAM" id="Coils"/>
    </source>
</evidence>
<evidence type="ECO:0000313" key="3">
    <source>
        <dbReference type="Proteomes" id="UP000242288"/>
    </source>
</evidence>
<protein>
    <submittedName>
        <fullName evidence="2">Uncharacterized protein</fullName>
    </submittedName>
</protein>
<sequence length="79" mass="9482">MPVKYDEIFISTMREINICKDYINAYEKEIKKLEKKLGISSCQITQEMLKDKKIKKLYEKTLALQREKERLKGLEELLK</sequence>
<gene>
    <name evidence="2" type="ORF">C0186_06500</name>
</gene>
<organism evidence="2 3">
    <name type="scientific">Thermodesulfovibrio aggregans</name>
    <dbReference type="NCBI Taxonomy" id="86166"/>
    <lineage>
        <taxon>Bacteria</taxon>
        <taxon>Pseudomonadati</taxon>
        <taxon>Nitrospirota</taxon>
        <taxon>Thermodesulfovibrionia</taxon>
        <taxon>Thermodesulfovibrionales</taxon>
        <taxon>Thermodesulfovibrionaceae</taxon>
        <taxon>Thermodesulfovibrio</taxon>
    </lineage>
</organism>
<reference evidence="2 3" key="1">
    <citation type="submission" date="2018-01" db="EMBL/GenBank/DDBJ databases">
        <title>Metagenomic assembled genomes from two thermal pools in the Uzon Caldera, Kamchatka, Russia.</title>
        <authorList>
            <person name="Wilkins L."/>
            <person name="Ettinger C."/>
        </authorList>
    </citation>
    <scope>NUCLEOTIDE SEQUENCE [LARGE SCALE GENOMIC DNA]</scope>
    <source>
        <strain evidence="2">ZAV-04</strain>
    </source>
</reference>
<proteinExistence type="predicted"/>
<comment type="caution">
    <text evidence="2">The sequence shown here is derived from an EMBL/GenBank/DDBJ whole genome shotgun (WGS) entry which is preliminary data.</text>
</comment>
<feature type="coiled-coil region" evidence="1">
    <location>
        <begin position="16"/>
        <end position="43"/>
    </location>
</feature>